<feature type="transmembrane region" description="Helical" evidence="1">
    <location>
        <begin position="150"/>
        <end position="169"/>
    </location>
</feature>
<keyword evidence="3" id="KW-0012">Acyltransferase</keyword>
<proteinExistence type="predicted"/>
<dbReference type="RefSeq" id="WP_254089528.1">
    <property type="nucleotide sequence ID" value="NZ_JAHESC010000007.1"/>
</dbReference>
<reference evidence="3 4" key="1">
    <citation type="submission" date="2021-05" db="EMBL/GenBank/DDBJ databases">
        <title>A Polyphasic approach of four new species of the genus Ohtaekwangia: Ohtaekwangia histidinii sp. nov., Ohtaekwangia cretensis sp. nov., Ohtaekwangia indiensis sp. nov., Ohtaekwangia reichenbachii sp. nov. from diverse environment.</title>
        <authorList>
            <person name="Octaviana S."/>
        </authorList>
    </citation>
    <scope>NUCLEOTIDE SEQUENCE [LARGE SCALE GENOMIC DNA]</scope>
    <source>
        <strain evidence="3 4">PWU37</strain>
    </source>
</reference>
<dbReference type="EMBL" id="JAHESC010000007">
    <property type="protein sequence ID" value="MBT1686288.1"/>
    <property type="molecule type" value="Genomic_DNA"/>
</dbReference>
<feature type="transmembrane region" description="Helical" evidence="1">
    <location>
        <begin position="326"/>
        <end position="346"/>
    </location>
</feature>
<dbReference type="PANTHER" id="PTHR23028:SF134">
    <property type="entry name" value="PUTATIVE (AFU_ORTHOLOGUE AFUA_4G08520)-RELATED"/>
    <property type="match status" value="1"/>
</dbReference>
<feature type="transmembrane region" description="Helical" evidence="1">
    <location>
        <begin position="176"/>
        <end position="192"/>
    </location>
</feature>
<feature type="transmembrane region" description="Helical" evidence="1">
    <location>
        <begin position="91"/>
        <end position="110"/>
    </location>
</feature>
<feature type="transmembrane region" description="Helical" evidence="1">
    <location>
        <begin position="237"/>
        <end position="258"/>
    </location>
</feature>
<dbReference type="Proteomes" id="UP001319180">
    <property type="component" value="Unassembled WGS sequence"/>
</dbReference>
<evidence type="ECO:0000313" key="3">
    <source>
        <dbReference type="EMBL" id="MBT1686288.1"/>
    </source>
</evidence>
<comment type="caution">
    <text evidence="3">The sequence shown here is derived from an EMBL/GenBank/DDBJ whole genome shotgun (WGS) entry which is preliminary data.</text>
</comment>
<feature type="transmembrane region" description="Helical" evidence="1">
    <location>
        <begin position="264"/>
        <end position="283"/>
    </location>
</feature>
<feature type="domain" description="Acyltransferase 3" evidence="2">
    <location>
        <begin position="19"/>
        <end position="341"/>
    </location>
</feature>
<keyword evidence="1" id="KW-0472">Membrane</keyword>
<dbReference type="InterPro" id="IPR050879">
    <property type="entry name" value="Acyltransferase_3"/>
</dbReference>
<dbReference type="PANTHER" id="PTHR23028">
    <property type="entry name" value="ACETYLTRANSFERASE"/>
    <property type="match status" value="1"/>
</dbReference>
<sequence>MNDHTQAAGLLNTKQHYEILDGLRGVAAIAVVVFHFMEIAVPDYNDNFIAHAYLAVDFFYCLSGFVIAYAYDNKLADIGFGRFFKQRLIRLQPLVIVGSIWGLVAFIFDPFSDLWVKYADKLPVAFAASCLMIPYAFVPERYFNIFHLNPPSWSLFWEYVASIVYAAVLIRVGRKVLWVLAAIGAGALFYEAHEATNLGVGWSGDNFWGGGIRACFPFLAGILVYRSRYIIRNKLGFLIPTGLLLLTFLVPFSAPYNWVIEPSIVIVYFPLLVAVGAGAVPGPRAKRLCELSGNISYPLYMIHYPFIWIFMSYVETHKPTLHEMSIITVVGTLLLIGLSYLVLVFVDMPIRMFLKNRLRGSSSTVSG</sequence>
<feature type="transmembrane region" description="Helical" evidence="1">
    <location>
        <begin position="207"/>
        <end position="225"/>
    </location>
</feature>
<organism evidence="3 4">
    <name type="scientific">Dawidia soli</name>
    <dbReference type="NCBI Taxonomy" id="2782352"/>
    <lineage>
        <taxon>Bacteria</taxon>
        <taxon>Pseudomonadati</taxon>
        <taxon>Bacteroidota</taxon>
        <taxon>Cytophagia</taxon>
        <taxon>Cytophagales</taxon>
        <taxon>Chryseotaleaceae</taxon>
        <taxon>Dawidia</taxon>
    </lineage>
</organism>
<feature type="transmembrane region" description="Helical" evidence="1">
    <location>
        <begin position="48"/>
        <end position="71"/>
    </location>
</feature>
<evidence type="ECO:0000313" key="4">
    <source>
        <dbReference type="Proteomes" id="UP001319180"/>
    </source>
</evidence>
<keyword evidence="3" id="KW-0808">Transferase</keyword>
<feature type="transmembrane region" description="Helical" evidence="1">
    <location>
        <begin position="22"/>
        <end position="41"/>
    </location>
</feature>
<feature type="transmembrane region" description="Helical" evidence="1">
    <location>
        <begin position="295"/>
        <end position="314"/>
    </location>
</feature>
<evidence type="ECO:0000259" key="2">
    <source>
        <dbReference type="Pfam" id="PF01757"/>
    </source>
</evidence>
<dbReference type="InterPro" id="IPR002656">
    <property type="entry name" value="Acyl_transf_3_dom"/>
</dbReference>
<keyword evidence="1" id="KW-0812">Transmembrane</keyword>
<name>A0AAP2GHS1_9BACT</name>
<protein>
    <submittedName>
        <fullName evidence="3">Acyltransferase</fullName>
    </submittedName>
</protein>
<evidence type="ECO:0000256" key="1">
    <source>
        <dbReference type="SAM" id="Phobius"/>
    </source>
</evidence>
<keyword evidence="1" id="KW-1133">Transmembrane helix</keyword>
<keyword evidence="4" id="KW-1185">Reference proteome</keyword>
<dbReference type="Pfam" id="PF01757">
    <property type="entry name" value="Acyl_transf_3"/>
    <property type="match status" value="1"/>
</dbReference>
<dbReference type="GO" id="GO:0016747">
    <property type="term" value="F:acyltransferase activity, transferring groups other than amino-acyl groups"/>
    <property type="evidence" value="ECO:0007669"/>
    <property type="project" value="InterPro"/>
</dbReference>
<dbReference type="AlphaFoldDB" id="A0AAP2GHS1"/>
<accession>A0AAP2GHS1</accession>
<gene>
    <name evidence="3" type="ORF">KK078_06960</name>
</gene>